<comment type="caution">
    <text evidence="4">The sequence shown here is derived from an EMBL/GenBank/DDBJ whole genome shotgun (WGS) entry which is preliminary data.</text>
</comment>
<reference evidence="4" key="1">
    <citation type="journal article" date="2014" name="Front. Microbiol.">
        <title>High frequency of phylogenetically diverse reductive dehalogenase-homologous genes in deep subseafloor sedimentary metagenomes.</title>
        <authorList>
            <person name="Kawai M."/>
            <person name="Futagami T."/>
            <person name="Toyoda A."/>
            <person name="Takaki Y."/>
            <person name="Nishi S."/>
            <person name="Hori S."/>
            <person name="Arai W."/>
            <person name="Tsubouchi T."/>
            <person name="Morono Y."/>
            <person name="Uchiyama I."/>
            <person name="Ito T."/>
            <person name="Fujiyama A."/>
            <person name="Inagaki F."/>
            <person name="Takami H."/>
        </authorList>
    </citation>
    <scope>NUCLEOTIDE SEQUENCE</scope>
    <source>
        <strain evidence="4">Expedition CK06-06</strain>
    </source>
</reference>
<dbReference type="PANTHER" id="PTHR11772">
    <property type="entry name" value="ASPARAGINE SYNTHETASE"/>
    <property type="match status" value="1"/>
</dbReference>
<feature type="domain" description="Asparagine synthetase" evidence="3">
    <location>
        <begin position="52"/>
        <end position="138"/>
    </location>
</feature>
<evidence type="ECO:0000313" key="4">
    <source>
        <dbReference type="EMBL" id="GAI57150.1"/>
    </source>
</evidence>
<sequence>SALKLAQENNVCSIMTGDGADELFAGYSYMASLPPKALERYISQLSKSWHFSANELGEALGIEAKQPLLDKDFIRFALEISPELKVKNGIGKYILRKSFEDLIPPEIVWRKKEPIEYGSGSTRLRKIIENMVSEEEFQSVKEKTGIKFINKEHSFYYRIYS</sequence>
<dbReference type="InterPro" id="IPR050795">
    <property type="entry name" value="Asn_Synthetase"/>
</dbReference>
<proteinExistence type="predicted"/>
<accession>X1R220</accession>
<evidence type="ECO:0000256" key="1">
    <source>
        <dbReference type="ARBA" id="ARBA00022741"/>
    </source>
</evidence>
<organism evidence="4">
    <name type="scientific">marine sediment metagenome</name>
    <dbReference type="NCBI Taxonomy" id="412755"/>
    <lineage>
        <taxon>unclassified sequences</taxon>
        <taxon>metagenomes</taxon>
        <taxon>ecological metagenomes</taxon>
    </lineage>
</organism>
<dbReference type="GO" id="GO:0005524">
    <property type="term" value="F:ATP binding"/>
    <property type="evidence" value="ECO:0007669"/>
    <property type="project" value="UniProtKB-KW"/>
</dbReference>
<dbReference type="AlphaFoldDB" id="X1R220"/>
<dbReference type="Pfam" id="PF00733">
    <property type="entry name" value="Asn_synthase"/>
    <property type="match status" value="2"/>
</dbReference>
<evidence type="ECO:0000259" key="3">
    <source>
        <dbReference type="Pfam" id="PF00733"/>
    </source>
</evidence>
<dbReference type="InterPro" id="IPR001962">
    <property type="entry name" value="Asn_synthase"/>
</dbReference>
<keyword evidence="2" id="KW-0067">ATP-binding</keyword>
<protein>
    <recommendedName>
        <fullName evidence="3">Asparagine synthetase domain-containing protein</fullName>
    </recommendedName>
</protein>
<dbReference type="PANTHER" id="PTHR11772:SF2">
    <property type="entry name" value="ASPARAGINE SYNTHETASE [GLUTAMINE-HYDROLYZING]"/>
    <property type="match status" value="1"/>
</dbReference>
<dbReference type="GO" id="GO:0004066">
    <property type="term" value="F:asparagine synthase (glutamine-hydrolyzing) activity"/>
    <property type="evidence" value="ECO:0007669"/>
    <property type="project" value="InterPro"/>
</dbReference>
<dbReference type="SUPFAM" id="SSF52402">
    <property type="entry name" value="Adenine nucleotide alpha hydrolases-like"/>
    <property type="match status" value="1"/>
</dbReference>
<dbReference type="EMBL" id="BARV01040794">
    <property type="protein sequence ID" value="GAI57150.1"/>
    <property type="molecule type" value="Genomic_DNA"/>
</dbReference>
<dbReference type="Gene3D" id="3.40.50.620">
    <property type="entry name" value="HUPs"/>
    <property type="match status" value="1"/>
</dbReference>
<keyword evidence="1" id="KW-0547">Nucleotide-binding</keyword>
<dbReference type="GO" id="GO:0006529">
    <property type="term" value="P:asparagine biosynthetic process"/>
    <property type="evidence" value="ECO:0007669"/>
    <property type="project" value="InterPro"/>
</dbReference>
<dbReference type="CDD" id="cd01991">
    <property type="entry name" value="Asn_synthase_B_C"/>
    <property type="match status" value="1"/>
</dbReference>
<feature type="non-terminal residue" evidence="4">
    <location>
        <position position="161"/>
    </location>
</feature>
<evidence type="ECO:0000256" key="2">
    <source>
        <dbReference type="ARBA" id="ARBA00022840"/>
    </source>
</evidence>
<dbReference type="InterPro" id="IPR014729">
    <property type="entry name" value="Rossmann-like_a/b/a_fold"/>
</dbReference>
<name>X1R220_9ZZZZ</name>
<feature type="domain" description="Asparagine synthetase" evidence="3">
    <location>
        <begin position="4"/>
        <end position="33"/>
    </location>
</feature>
<feature type="non-terminal residue" evidence="4">
    <location>
        <position position="1"/>
    </location>
</feature>
<gene>
    <name evidence="4" type="ORF">S06H3_62025</name>
</gene>
<dbReference type="GO" id="GO:0005829">
    <property type="term" value="C:cytosol"/>
    <property type="evidence" value="ECO:0007669"/>
    <property type="project" value="TreeGrafter"/>
</dbReference>